<evidence type="ECO:0000256" key="1">
    <source>
        <dbReference type="SAM" id="Phobius"/>
    </source>
</evidence>
<keyword evidence="1" id="KW-0472">Membrane</keyword>
<protein>
    <submittedName>
        <fullName evidence="2">Uncharacterized protein</fullName>
    </submittedName>
</protein>
<dbReference type="InParanoid" id="C7QJ74"/>
<feature type="transmembrane region" description="Helical" evidence="1">
    <location>
        <begin position="6"/>
        <end position="23"/>
    </location>
</feature>
<gene>
    <name evidence="2" type="ordered locus">Caci_0263</name>
</gene>
<dbReference type="Proteomes" id="UP000000851">
    <property type="component" value="Chromosome"/>
</dbReference>
<dbReference type="HOGENOM" id="CLU_3286803_0_0_11"/>
<accession>C7QJ74</accession>
<dbReference type="AlphaFoldDB" id="C7QJ74"/>
<dbReference type="KEGG" id="cai:Caci_0263"/>
<reference evidence="2 3" key="1">
    <citation type="journal article" date="2009" name="Stand. Genomic Sci.">
        <title>Complete genome sequence of Catenulispora acidiphila type strain (ID 139908).</title>
        <authorList>
            <person name="Copeland A."/>
            <person name="Lapidus A."/>
            <person name="Glavina Del Rio T."/>
            <person name="Nolan M."/>
            <person name="Lucas S."/>
            <person name="Chen F."/>
            <person name="Tice H."/>
            <person name="Cheng J.F."/>
            <person name="Bruce D."/>
            <person name="Goodwin L."/>
            <person name="Pitluck S."/>
            <person name="Mikhailova N."/>
            <person name="Pati A."/>
            <person name="Ivanova N."/>
            <person name="Mavromatis K."/>
            <person name="Chen A."/>
            <person name="Palaniappan K."/>
            <person name="Chain P."/>
            <person name="Land M."/>
            <person name="Hauser L."/>
            <person name="Chang Y.J."/>
            <person name="Jeffries C.D."/>
            <person name="Chertkov O."/>
            <person name="Brettin T."/>
            <person name="Detter J.C."/>
            <person name="Han C."/>
            <person name="Ali Z."/>
            <person name="Tindall B.J."/>
            <person name="Goker M."/>
            <person name="Bristow J."/>
            <person name="Eisen J.A."/>
            <person name="Markowitz V."/>
            <person name="Hugenholtz P."/>
            <person name="Kyrpides N.C."/>
            <person name="Klenk H.P."/>
        </authorList>
    </citation>
    <scope>NUCLEOTIDE SEQUENCE [LARGE SCALE GENOMIC DNA]</scope>
    <source>
        <strain evidence="3">DSM 44928 / JCM 14897 / NBRC 102108 / NRRL B-24433 / ID139908</strain>
    </source>
</reference>
<sequence>MEVLIIFGGVYAAFLIGRVLQYLSDAKRVLGRGGDRNGKR</sequence>
<keyword evidence="1" id="KW-0812">Transmembrane</keyword>
<name>C7QJ74_CATAD</name>
<keyword evidence="3" id="KW-1185">Reference proteome</keyword>
<keyword evidence="1" id="KW-1133">Transmembrane helix</keyword>
<dbReference type="EMBL" id="CP001700">
    <property type="protein sequence ID" value="ACU69216.1"/>
    <property type="molecule type" value="Genomic_DNA"/>
</dbReference>
<organism evidence="2 3">
    <name type="scientific">Catenulispora acidiphila (strain DSM 44928 / JCM 14897 / NBRC 102108 / NRRL B-24433 / ID139908)</name>
    <dbReference type="NCBI Taxonomy" id="479433"/>
    <lineage>
        <taxon>Bacteria</taxon>
        <taxon>Bacillati</taxon>
        <taxon>Actinomycetota</taxon>
        <taxon>Actinomycetes</taxon>
        <taxon>Catenulisporales</taxon>
        <taxon>Catenulisporaceae</taxon>
        <taxon>Catenulispora</taxon>
    </lineage>
</organism>
<proteinExistence type="predicted"/>
<evidence type="ECO:0000313" key="3">
    <source>
        <dbReference type="Proteomes" id="UP000000851"/>
    </source>
</evidence>
<evidence type="ECO:0000313" key="2">
    <source>
        <dbReference type="EMBL" id="ACU69216.1"/>
    </source>
</evidence>